<dbReference type="AlphaFoldDB" id="A0ABD1HTA2"/>
<proteinExistence type="predicted"/>
<gene>
    <name evidence="2" type="ORF">AAHA92_08753</name>
</gene>
<evidence type="ECO:0000313" key="2">
    <source>
        <dbReference type="EMBL" id="KAL1558266.1"/>
    </source>
</evidence>
<protein>
    <recommendedName>
        <fullName evidence="4">Coiled-coil domain-containing protein R3HCC1L</fullName>
    </recommendedName>
</protein>
<feature type="region of interest" description="Disordered" evidence="1">
    <location>
        <begin position="313"/>
        <end position="349"/>
    </location>
</feature>
<dbReference type="PANTHER" id="PTHR21678">
    <property type="entry name" value="GROWTH INHIBITION AND DIFFERENTIATION RELATED PROTEIN 88"/>
    <property type="match status" value="1"/>
</dbReference>
<dbReference type="PANTHER" id="PTHR21678:SF0">
    <property type="entry name" value="C3H1-TYPE DOMAIN-CONTAINING PROTEIN"/>
    <property type="match status" value="1"/>
</dbReference>
<reference evidence="2 3" key="1">
    <citation type="submission" date="2024-06" db="EMBL/GenBank/DDBJ databases">
        <title>A chromosome level genome sequence of Diviner's sage (Salvia divinorum).</title>
        <authorList>
            <person name="Ford S.A."/>
            <person name="Ro D.-K."/>
            <person name="Ness R.W."/>
            <person name="Phillips M.A."/>
        </authorList>
    </citation>
    <scope>NUCLEOTIDE SEQUENCE [LARGE SCALE GENOMIC DNA]</scope>
    <source>
        <strain evidence="2">SAF-2024a</strain>
        <tissue evidence="2">Leaf</tissue>
    </source>
</reference>
<feature type="region of interest" description="Disordered" evidence="1">
    <location>
        <begin position="170"/>
        <end position="190"/>
    </location>
</feature>
<organism evidence="2 3">
    <name type="scientific">Salvia divinorum</name>
    <name type="common">Maria pastora</name>
    <name type="synonym">Diviner's sage</name>
    <dbReference type="NCBI Taxonomy" id="28513"/>
    <lineage>
        <taxon>Eukaryota</taxon>
        <taxon>Viridiplantae</taxon>
        <taxon>Streptophyta</taxon>
        <taxon>Embryophyta</taxon>
        <taxon>Tracheophyta</taxon>
        <taxon>Spermatophyta</taxon>
        <taxon>Magnoliopsida</taxon>
        <taxon>eudicotyledons</taxon>
        <taxon>Gunneridae</taxon>
        <taxon>Pentapetalae</taxon>
        <taxon>asterids</taxon>
        <taxon>lamiids</taxon>
        <taxon>Lamiales</taxon>
        <taxon>Lamiaceae</taxon>
        <taxon>Nepetoideae</taxon>
        <taxon>Mentheae</taxon>
        <taxon>Salviinae</taxon>
        <taxon>Salvia</taxon>
        <taxon>Salvia subgen. Calosphace</taxon>
    </lineage>
</organism>
<feature type="compositionally biased region" description="Basic and acidic residues" evidence="1">
    <location>
        <begin position="337"/>
        <end position="349"/>
    </location>
</feature>
<dbReference type="EMBL" id="JBEAFC010000004">
    <property type="protein sequence ID" value="KAL1558266.1"/>
    <property type="molecule type" value="Genomic_DNA"/>
</dbReference>
<evidence type="ECO:0000313" key="3">
    <source>
        <dbReference type="Proteomes" id="UP001567538"/>
    </source>
</evidence>
<comment type="caution">
    <text evidence="2">The sequence shown here is derived from an EMBL/GenBank/DDBJ whole genome shotgun (WGS) entry which is preliminary data.</text>
</comment>
<keyword evidence="3" id="KW-1185">Reference proteome</keyword>
<dbReference type="Gene3D" id="3.30.70.330">
    <property type="match status" value="1"/>
</dbReference>
<feature type="region of interest" description="Disordered" evidence="1">
    <location>
        <begin position="279"/>
        <end position="298"/>
    </location>
</feature>
<dbReference type="InterPro" id="IPR012677">
    <property type="entry name" value="Nucleotide-bd_a/b_plait_sf"/>
</dbReference>
<sequence length="349" mass="38994">MESTTPNWTEKVEDLVHAGEVDQAIAFLESTVSNLEHQFKTHRIPPSHQLATALQDLSKLYSARGFSLRADQTLSRALQIKLAKGGSRDEVTSDDIAGNGCGESSSSQLKSDGIPLEDDAEDDWEAIADCSPEELLSPQCLPGISKLSLEDSKTQATKRRGRGTFSYKKQGLYSDSQSNEPCTDDSEDTSLCQEENLEKRSDMYGTRHILVLASLNLSTRTTDLERLLGSFKDRFVIRWVNDTTALAVFRTPSDALEALNSTRCPFTVRVLDENEELFSKIPPKDLEPPRQRPQTSARTAQRLIAQSMGIRLPSSFGSNELRKQEQARKNRIVSRQNMRDDAWGDEDPK</sequence>
<feature type="region of interest" description="Disordered" evidence="1">
    <location>
        <begin position="88"/>
        <end position="116"/>
    </location>
</feature>
<evidence type="ECO:0008006" key="4">
    <source>
        <dbReference type="Google" id="ProtNLM"/>
    </source>
</evidence>
<accession>A0ABD1HTA2</accession>
<dbReference type="InterPro" id="IPR039884">
    <property type="entry name" value="R3HC1/R3HCL"/>
</dbReference>
<evidence type="ECO:0000256" key="1">
    <source>
        <dbReference type="SAM" id="MobiDB-lite"/>
    </source>
</evidence>
<name>A0ABD1HTA2_SALDI</name>
<dbReference type="Proteomes" id="UP001567538">
    <property type="component" value="Unassembled WGS sequence"/>
</dbReference>